<gene>
    <name evidence="2" type="ORF">SAMN04487906_1553</name>
</gene>
<dbReference type="OrthoDB" id="8590912at2"/>
<proteinExistence type="predicted"/>
<evidence type="ECO:0008006" key="4">
    <source>
        <dbReference type="Google" id="ProtNLM"/>
    </source>
</evidence>
<feature type="transmembrane region" description="Helical" evidence="1">
    <location>
        <begin position="79"/>
        <end position="99"/>
    </location>
</feature>
<feature type="transmembrane region" description="Helical" evidence="1">
    <location>
        <begin position="50"/>
        <end position="73"/>
    </location>
</feature>
<feature type="transmembrane region" description="Helical" evidence="1">
    <location>
        <begin position="120"/>
        <end position="138"/>
    </location>
</feature>
<protein>
    <recommendedName>
        <fullName evidence="4">DUF3995 domain-containing protein</fullName>
    </recommendedName>
</protein>
<evidence type="ECO:0000313" key="2">
    <source>
        <dbReference type="EMBL" id="SFS75169.1"/>
    </source>
</evidence>
<dbReference type="EMBL" id="FPAG01000004">
    <property type="protein sequence ID" value="SFS75169.1"/>
    <property type="molecule type" value="Genomic_DNA"/>
</dbReference>
<keyword evidence="1" id="KW-1133">Transmembrane helix</keyword>
<keyword evidence="1" id="KW-0472">Membrane</keyword>
<keyword evidence="1" id="KW-0812">Transmembrane</keyword>
<feature type="transmembrane region" description="Helical" evidence="1">
    <location>
        <begin position="6"/>
        <end position="29"/>
    </location>
</feature>
<dbReference type="AlphaFoldDB" id="A0A1I6SDZ9"/>
<organism evidence="2 3">
    <name type="scientific">Zhouia amylolytica</name>
    <dbReference type="NCBI Taxonomy" id="376730"/>
    <lineage>
        <taxon>Bacteria</taxon>
        <taxon>Pseudomonadati</taxon>
        <taxon>Bacteroidota</taxon>
        <taxon>Flavobacteriia</taxon>
        <taxon>Flavobacteriales</taxon>
        <taxon>Flavobacteriaceae</taxon>
        <taxon>Zhouia</taxon>
    </lineage>
</organism>
<dbReference type="Pfam" id="PF13160">
    <property type="entry name" value="DUF3995"/>
    <property type="match status" value="1"/>
</dbReference>
<accession>A0A1I6SDZ9</accession>
<reference evidence="2 3" key="1">
    <citation type="submission" date="2016-10" db="EMBL/GenBank/DDBJ databases">
        <authorList>
            <person name="de Groot N.N."/>
        </authorList>
    </citation>
    <scope>NUCLEOTIDE SEQUENCE [LARGE SCALE GENOMIC DNA]</scope>
    <source>
        <strain evidence="2 3">CGMCC 1.6114</strain>
    </source>
</reference>
<dbReference type="Proteomes" id="UP000183209">
    <property type="component" value="Unassembled WGS sequence"/>
</dbReference>
<evidence type="ECO:0000313" key="3">
    <source>
        <dbReference type="Proteomes" id="UP000183209"/>
    </source>
</evidence>
<name>A0A1I6SDZ9_9FLAO</name>
<dbReference type="InterPro" id="IPR025058">
    <property type="entry name" value="DUF3995"/>
</dbReference>
<sequence length="139" mass="15589">MVLSLILSFVFIVLAIIHFNWVLGGNFGLSVALPTNEQGIRVLHPKKADSAIVGAGLLTFGLFYLNTSGFVMFRLPEWIYSYGGWIIPAIFFLRAIGEFKYIGFFKKIKHTPFGKMDTKLFSPLCLLIAVIGILIQLFQ</sequence>
<evidence type="ECO:0000256" key="1">
    <source>
        <dbReference type="SAM" id="Phobius"/>
    </source>
</evidence>